<proteinExistence type="predicted"/>
<organism evidence="1 2">
    <name type="scientific">Mycoplasma marinum</name>
    <dbReference type="NCBI Taxonomy" id="1937190"/>
    <lineage>
        <taxon>Bacteria</taxon>
        <taxon>Bacillati</taxon>
        <taxon>Mycoplasmatota</taxon>
        <taxon>Mollicutes</taxon>
        <taxon>Mycoplasmataceae</taxon>
        <taxon>Mycoplasma</taxon>
    </lineage>
</organism>
<evidence type="ECO:0000313" key="1">
    <source>
        <dbReference type="EMBL" id="TCG11225.1"/>
    </source>
</evidence>
<comment type="caution">
    <text evidence="1">The sequence shown here is derived from an EMBL/GenBank/DDBJ whole genome shotgun (WGS) entry which is preliminary data.</text>
</comment>
<sequence length="420" mass="48582">MIPIILNDKVIQKNKLQTFEEKMEFSTSVSTNGYEKDLWNNKFEEQLKIRTPILTLNKIVLSIKRDLRTNDIEIWFFNSFRKKSNFVIKAIEINDQLLPIEKLAKYESTAGFYKISGKNILSSKNSRIENLSSINIYFENTFYKTTHKVSFGMKSHSSFEGEDIIDKGQGVELKGISTIDFSFGFNMDLNSLQLRQRNMYNYMLLKPIKNNGRIIKNLYDIYEANDTLKNITHTDKWSIYTINTILDPIHTSRMVDYHSGKMENLFNDSKSSIKVLPVDKDSMNPDIVKSLDAQEMYKKEYSYAGRIKIQGDTYYDYKSKSTKVGVGVDATDGYIFPWNAKGEFYPRIKFSPNKAFENISLYRKYIFNKKFLDKNEGQVKLTISSPKTSLGTEICSFKVEGKGMEKIINGTLSLEQLGKI</sequence>
<gene>
    <name evidence="1" type="ORF">C4B24_02590</name>
</gene>
<evidence type="ECO:0000313" key="2">
    <source>
        <dbReference type="Proteomes" id="UP000294192"/>
    </source>
</evidence>
<protein>
    <submittedName>
        <fullName evidence="1">Uncharacterized protein</fullName>
    </submittedName>
</protein>
<dbReference type="EMBL" id="PSZO01000010">
    <property type="protein sequence ID" value="TCG11225.1"/>
    <property type="molecule type" value="Genomic_DNA"/>
</dbReference>
<dbReference type="NCBIfam" id="NF045960">
    <property type="entry name" value="MHO_1580_fam"/>
    <property type="match status" value="1"/>
</dbReference>
<name>A0A4R0XQR7_9MOLU</name>
<accession>A0A4R0XQR7</accession>
<dbReference type="AlphaFoldDB" id="A0A4R0XQR7"/>
<keyword evidence="2" id="KW-1185">Reference proteome</keyword>
<dbReference type="RefSeq" id="WP_131599053.1">
    <property type="nucleotide sequence ID" value="NZ_CBDBYK010000012.1"/>
</dbReference>
<reference evidence="1 2" key="1">
    <citation type="submission" date="2018-02" db="EMBL/GenBank/DDBJ databases">
        <title>Mycoplasma marinum and Mycoplasma todarodis sp. nov., moderately halophilic and psychrotolerant mycoplasmas isolated from cephalopods.</title>
        <authorList>
            <person name="Viver T."/>
        </authorList>
    </citation>
    <scope>NUCLEOTIDE SEQUENCE [LARGE SCALE GENOMIC DNA]</scope>
    <source>
        <strain evidence="1 2">PE</strain>
    </source>
</reference>
<dbReference type="Proteomes" id="UP000294192">
    <property type="component" value="Unassembled WGS sequence"/>
</dbReference>
<dbReference type="OrthoDB" id="396882at2"/>